<evidence type="ECO:0000313" key="6">
    <source>
        <dbReference type="EMBL" id="GAA5068473.1"/>
    </source>
</evidence>
<evidence type="ECO:0000256" key="1">
    <source>
        <dbReference type="ARBA" id="ARBA00004496"/>
    </source>
</evidence>
<dbReference type="EMBL" id="BAABJM010000009">
    <property type="protein sequence ID" value="GAA5068473.1"/>
    <property type="molecule type" value="Genomic_DNA"/>
</dbReference>
<comment type="caution">
    <text evidence="6">The sequence shown here is derived from an EMBL/GenBank/DDBJ whole genome shotgun (WGS) entry which is preliminary data.</text>
</comment>
<name>A0ABP9L1W0_9NOCA</name>
<dbReference type="Proteomes" id="UP001500603">
    <property type="component" value="Unassembled WGS sequence"/>
</dbReference>
<keyword evidence="4" id="KW-0143">Chaperone</keyword>
<dbReference type="InterPro" id="IPR025734">
    <property type="entry name" value="EspG"/>
</dbReference>
<evidence type="ECO:0000256" key="4">
    <source>
        <dbReference type="ARBA" id="ARBA00023186"/>
    </source>
</evidence>
<comment type="subcellular location">
    <subcellularLocation>
        <location evidence="1">Cytoplasm</location>
    </subcellularLocation>
</comment>
<keyword evidence="3" id="KW-0963">Cytoplasm</keyword>
<feature type="compositionally biased region" description="Basic and acidic residues" evidence="5">
    <location>
        <begin position="151"/>
        <end position="168"/>
    </location>
</feature>
<sequence length="258" mass="29804">MSEWKWDAEDFAALWYGPAHDRFPRPLRFTSRFPLRDQAAAHARAVRDRYSPDEMEEIQLALHTLGASDLRIEIFGGTSKHKNSTGQQDLREYRIVGARTPYRAVTLMQPGTDHEHGPIRLRMIRTEDLPAHLVKSIPACQPGSEKPQTFHPDELRPRGDSYFEDNSRNTPRERYARLLHRPLDGRGCALLYAAPLHSRPKPWNVLEWHDITDDGRYTELRGEHITVRPTVAAELSGQFANWLERANKRLAEARDDAW</sequence>
<protein>
    <recommendedName>
        <fullName evidence="8">ESX secretion-associated protein EspG</fullName>
    </recommendedName>
</protein>
<accession>A0ABP9L1W0</accession>
<evidence type="ECO:0000256" key="2">
    <source>
        <dbReference type="ARBA" id="ARBA00006411"/>
    </source>
</evidence>
<evidence type="ECO:0000313" key="7">
    <source>
        <dbReference type="Proteomes" id="UP001500603"/>
    </source>
</evidence>
<gene>
    <name evidence="6" type="ORF">GCM10023318_58820</name>
</gene>
<comment type="similarity">
    <text evidence="2">Belongs to the EspG family.</text>
</comment>
<evidence type="ECO:0008006" key="8">
    <source>
        <dbReference type="Google" id="ProtNLM"/>
    </source>
</evidence>
<feature type="region of interest" description="Disordered" evidence="5">
    <location>
        <begin position="138"/>
        <end position="168"/>
    </location>
</feature>
<evidence type="ECO:0000256" key="3">
    <source>
        <dbReference type="ARBA" id="ARBA00022490"/>
    </source>
</evidence>
<keyword evidence="7" id="KW-1185">Reference proteome</keyword>
<reference evidence="7" key="1">
    <citation type="journal article" date="2019" name="Int. J. Syst. Evol. Microbiol.">
        <title>The Global Catalogue of Microorganisms (GCM) 10K type strain sequencing project: providing services to taxonomists for standard genome sequencing and annotation.</title>
        <authorList>
            <consortium name="The Broad Institute Genomics Platform"/>
            <consortium name="The Broad Institute Genome Sequencing Center for Infectious Disease"/>
            <person name="Wu L."/>
            <person name="Ma J."/>
        </authorList>
    </citation>
    <scope>NUCLEOTIDE SEQUENCE [LARGE SCALE GENOMIC DNA]</scope>
    <source>
        <strain evidence="7">JCM 18298</strain>
    </source>
</reference>
<evidence type="ECO:0000256" key="5">
    <source>
        <dbReference type="SAM" id="MobiDB-lite"/>
    </source>
</evidence>
<proteinExistence type="inferred from homology"/>
<dbReference type="RefSeq" id="WP_345499602.1">
    <property type="nucleotide sequence ID" value="NZ_BAABJM010000009.1"/>
</dbReference>
<dbReference type="Pfam" id="PF14011">
    <property type="entry name" value="ESX-1_EspG"/>
    <property type="match status" value="1"/>
</dbReference>
<organism evidence="6 7">
    <name type="scientific">Nocardia callitridis</name>
    <dbReference type="NCBI Taxonomy" id="648753"/>
    <lineage>
        <taxon>Bacteria</taxon>
        <taxon>Bacillati</taxon>
        <taxon>Actinomycetota</taxon>
        <taxon>Actinomycetes</taxon>
        <taxon>Mycobacteriales</taxon>
        <taxon>Nocardiaceae</taxon>
        <taxon>Nocardia</taxon>
    </lineage>
</organism>